<evidence type="ECO:0000256" key="1">
    <source>
        <dbReference type="ARBA" id="ARBA00005964"/>
    </source>
</evidence>
<evidence type="ECO:0000313" key="5">
    <source>
        <dbReference type="EMBL" id="KAK5093273.1"/>
    </source>
</evidence>
<feature type="chain" id="PRO_5045001306" description="Carboxylic ester hydrolase" evidence="3">
    <location>
        <begin position="17"/>
        <end position="559"/>
    </location>
</feature>
<name>A0ABR0KDJ5_9EURO</name>
<dbReference type="EC" id="3.1.1.-" evidence="3"/>
<sequence length="559" mass="60695">MLPYLALLVPCALGIAVRQSASPPTVTVKNGSYTGVHNPTYNEDLFLGIPFAQPPLGGLRFQLPRPVNETWSEPRQATEYYPECVGYGGDQIGYNVSEDCLALNVVRPAGYDGQSLPVAFWIHGGGYVMGGATDRRYNLSFIVQNSVEIGKPIIAVSAAYRLSGWGFLDSQEVRDAGVTNIGMYDQRAALSWVQENIAAFGGDPSKVTIWGESAGAGSVGIHLISYGGRDDKLFSGAICESGNSILLGIENYNVSDGQAIFNNITEATGCSDSSDSLACLRGVDFETLNAALNVTPSYDFYPYMDGNLIQGSQYDQLNQGKFIKVPLLSGANTDEGSAFGPEGINNDTAFATYLTNTGGKFPLNESTVSTLEALYPNLPAVSDVLYDVPLNYSFNTTYGTQYRRAVAFGGDFAFHASRRLQCQSWSAQNVSAYCYRFNAVPNPLPKQTGATHFQEVAFVFNNLQGLGYADNPFLGQPQTYTDLSELMSRMWASFVHDGDPNGHGLSGYQEWPAYDTVAGGGVGMDYFFDTNTTSRPEADSWRGEGINYLNKLWKSDYGR</sequence>
<dbReference type="Pfam" id="PF00135">
    <property type="entry name" value="COesterase"/>
    <property type="match status" value="1"/>
</dbReference>
<evidence type="ECO:0000259" key="4">
    <source>
        <dbReference type="Pfam" id="PF00135"/>
    </source>
</evidence>
<dbReference type="EMBL" id="JAVRRG010000045">
    <property type="protein sequence ID" value="KAK5093273.1"/>
    <property type="molecule type" value="Genomic_DNA"/>
</dbReference>
<dbReference type="InterPro" id="IPR002018">
    <property type="entry name" value="CarbesteraseB"/>
</dbReference>
<organism evidence="5 6">
    <name type="scientific">Lithohypha guttulata</name>
    <dbReference type="NCBI Taxonomy" id="1690604"/>
    <lineage>
        <taxon>Eukaryota</taxon>
        <taxon>Fungi</taxon>
        <taxon>Dikarya</taxon>
        <taxon>Ascomycota</taxon>
        <taxon>Pezizomycotina</taxon>
        <taxon>Eurotiomycetes</taxon>
        <taxon>Chaetothyriomycetidae</taxon>
        <taxon>Chaetothyriales</taxon>
        <taxon>Trichomeriaceae</taxon>
        <taxon>Lithohypha</taxon>
    </lineage>
</organism>
<dbReference type="InterPro" id="IPR019826">
    <property type="entry name" value="Carboxylesterase_B_AS"/>
</dbReference>
<dbReference type="InterPro" id="IPR029058">
    <property type="entry name" value="AB_hydrolase_fold"/>
</dbReference>
<dbReference type="PANTHER" id="PTHR43918">
    <property type="entry name" value="ACETYLCHOLINESTERASE"/>
    <property type="match status" value="1"/>
</dbReference>
<dbReference type="Proteomes" id="UP001345013">
    <property type="component" value="Unassembled WGS sequence"/>
</dbReference>
<feature type="domain" description="Carboxylesterase type B" evidence="4">
    <location>
        <begin position="23"/>
        <end position="516"/>
    </location>
</feature>
<evidence type="ECO:0000256" key="2">
    <source>
        <dbReference type="ARBA" id="ARBA00022801"/>
    </source>
</evidence>
<evidence type="ECO:0000256" key="3">
    <source>
        <dbReference type="RuleBase" id="RU361235"/>
    </source>
</evidence>
<keyword evidence="3" id="KW-0732">Signal</keyword>
<evidence type="ECO:0000313" key="6">
    <source>
        <dbReference type="Proteomes" id="UP001345013"/>
    </source>
</evidence>
<comment type="caution">
    <text evidence="5">The sequence shown here is derived from an EMBL/GenBank/DDBJ whole genome shotgun (WGS) entry which is preliminary data.</text>
</comment>
<dbReference type="Gene3D" id="3.40.50.1820">
    <property type="entry name" value="alpha/beta hydrolase"/>
    <property type="match status" value="1"/>
</dbReference>
<reference evidence="5 6" key="1">
    <citation type="submission" date="2023-08" db="EMBL/GenBank/DDBJ databases">
        <title>Black Yeasts Isolated from many extreme environments.</title>
        <authorList>
            <person name="Coleine C."/>
            <person name="Stajich J.E."/>
            <person name="Selbmann L."/>
        </authorList>
    </citation>
    <scope>NUCLEOTIDE SEQUENCE [LARGE SCALE GENOMIC DNA]</scope>
    <source>
        <strain evidence="5 6">CCFEE 5885</strain>
    </source>
</reference>
<dbReference type="InterPro" id="IPR050654">
    <property type="entry name" value="AChE-related_enzymes"/>
</dbReference>
<dbReference type="SUPFAM" id="SSF53474">
    <property type="entry name" value="alpha/beta-Hydrolases"/>
    <property type="match status" value="1"/>
</dbReference>
<gene>
    <name evidence="5" type="ORF">LTR24_004392</name>
</gene>
<keyword evidence="2 3" id="KW-0378">Hydrolase</keyword>
<feature type="signal peptide" evidence="3">
    <location>
        <begin position="1"/>
        <end position="16"/>
    </location>
</feature>
<keyword evidence="6" id="KW-1185">Reference proteome</keyword>
<protein>
    <recommendedName>
        <fullName evidence="3">Carboxylic ester hydrolase</fullName>
        <ecNumber evidence="3">3.1.1.-</ecNumber>
    </recommendedName>
</protein>
<dbReference type="PROSITE" id="PS00122">
    <property type="entry name" value="CARBOXYLESTERASE_B_1"/>
    <property type="match status" value="1"/>
</dbReference>
<comment type="similarity">
    <text evidence="1 3">Belongs to the type-B carboxylesterase/lipase family.</text>
</comment>
<proteinExistence type="inferred from homology"/>
<accession>A0ABR0KDJ5</accession>
<dbReference type="PANTHER" id="PTHR43918:SF4">
    <property type="entry name" value="CARBOXYLIC ESTER HYDROLASE"/>
    <property type="match status" value="1"/>
</dbReference>